<evidence type="ECO:0000313" key="2">
    <source>
        <dbReference type="Proteomes" id="UP000076630"/>
    </source>
</evidence>
<proteinExistence type="predicted"/>
<sequence length="541" mass="59929">MNHKKILKGISLVVGLVALQACESDFTSTGNDLIGGGAFEIVPHTVKDLKAYNKSYGVVDGSRLNEVPFGYLDNGLFGATSSNLVLQLANQTSTISEITDKVKVDSVYVYIPYYSQFDKVEDKVTKYKLKNVYGEGLIDLKVYQNGYYLMDVDLSDGSTSKFFTNKNSDFEQNKVGDVLNKKRSFFFDNKEIVIYKKDKDGAPIKDPKTGENLVKERLTPGAWLDLDEAHFTKFMKDNKSKLTTGSGFNEAFKGLYFETNQGVNGGTGSVGLLDVTKGKMVIIYHDDVTTKDKDGKETVTNERKEISIPFGNNSLGSKKFTVNTYKSQKDAVYQSAIAKANAMQGDESILLRGGEGSIAIIELLRDNDFAELKAIKESEGLLNDAYLTIFVDKEKMSGQPIPERLYLYDYDNSIAITDFANDAVSSAQYIKQGYNGIFVIEDTEKGKQGYYYKFKITDHIRGLLKSKNTVSPRLALTVANNFAVAGYTNQKLQTEITNTPTNVTVIPSFSVSAPIGVALYGTNAPEGKKMKLEIYYTKAKK</sequence>
<dbReference type="Proteomes" id="UP000076630">
    <property type="component" value="Unassembled WGS sequence"/>
</dbReference>
<dbReference type="EMBL" id="LQNU01000083">
    <property type="protein sequence ID" value="KZE75540.1"/>
    <property type="molecule type" value="Genomic_DNA"/>
</dbReference>
<organism evidence="1 2">
    <name type="scientific">Myroides marinus</name>
    <dbReference type="NCBI Taxonomy" id="703342"/>
    <lineage>
        <taxon>Bacteria</taxon>
        <taxon>Pseudomonadati</taxon>
        <taxon>Bacteroidota</taxon>
        <taxon>Flavobacteriia</taxon>
        <taxon>Flavobacteriales</taxon>
        <taxon>Flavobacteriaceae</taxon>
        <taxon>Myroides</taxon>
    </lineage>
</organism>
<reference evidence="1 2" key="1">
    <citation type="submission" date="2016-01" db="EMBL/GenBank/DDBJ databases">
        <title>Whole genome sequencing of Myroides marinus L41.</title>
        <authorList>
            <person name="Hong K.W."/>
        </authorList>
    </citation>
    <scope>NUCLEOTIDE SEQUENCE [LARGE SCALE GENOMIC DNA]</scope>
    <source>
        <strain evidence="1 2">L41</strain>
    </source>
</reference>
<keyword evidence="2" id="KW-1185">Reference proteome</keyword>
<name>A0A163VXD9_9FLAO</name>
<protein>
    <recommendedName>
        <fullName evidence="3">DUF4270 domain-containing protein</fullName>
    </recommendedName>
</protein>
<dbReference type="OrthoDB" id="1466062at2"/>
<evidence type="ECO:0008006" key="3">
    <source>
        <dbReference type="Google" id="ProtNLM"/>
    </source>
</evidence>
<comment type="caution">
    <text evidence="1">The sequence shown here is derived from an EMBL/GenBank/DDBJ whole genome shotgun (WGS) entry which is preliminary data.</text>
</comment>
<dbReference type="Pfam" id="PF14092">
    <property type="entry name" value="DUF4270"/>
    <property type="match status" value="1"/>
</dbReference>
<accession>A0A163VXD9</accession>
<dbReference type="AlphaFoldDB" id="A0A163VXD9"/>
<dbReference type="RefSeq" id="WP_038987255.1">
    <property type="nucleotide sequence ID" value="NZ_JWJO01000044.1"/>
</dbReference>
<gene>
    <name evidence="1" type="ORF">AV926_02030</name>
</gene>
<dbReference type="PROSITE" id="PS51257">
    <property type="entry name" value="PROKAR_LIPOPROTEIN"/>
    <property type="match status" value="1"/>
</dbReference>
<dbReference type="InterPro" id="IPR025366">
    <property type="entry name" value="DUF4270"/>
</dbReference>
<evidence type="ECO:0000313" key="1">
    <source>
        <dbReference type="EMBL" id="KZE75540.1"/>
    </source>
</evidence>